<evidence type="ECO:0000313" key="1">
    <source>
        <dbReference type="EMBL" id="GAA3562157.1"/>
    </source>
</evidence>
<keyword evidence="2" id="KW-1185">Reference proteome</keyword>
<proteinExistence type="predicted"/>
<evidence type="ECO:0000313" key="2">
    <source>
        <dbReference type="Proteomes" id="UP001500707"/>
    </source>
</evidence>
<protein>
    <submittedName>
        <fullName evidence="1">Uncharacterized protein</fullName>
    </submittedName>
</protein>
<dbReference type="EMBL" id="BAABCE010000010">
    <property type="protein sequence ID" value="GAA3562157.1"/>
    <property type="molecule type" value="Genomic_DNA"/>
</dbReference>
<organism evidence="1 2">
    <name type="scientific">Streptomyces osmaniensis</name>
    <dbReference type="NCBI Taxonomy" id="593134"/>
    <lineage>
        <taxon>Bacteria</taxon>
        <taxon>Bacillati</taxon>
        <taxon>Actinomycetota</taxon>
        <taxon>Actinomycetes</taxon>
        <taxon>Kitasatosporales</taxon>
        <taxon>Streptomycetaceae</taxon>
        <taxon>Streptomyces</taxon>
    </lineage>
</organism>
<gene>
    <name evidence="1" type="ORF">GCM10022295_50460</name>
</gene>
<dbReference type="Proteomes" id="UP001500707">
    <property type="component" value="Unassembled WGS sequence"/>
</dbReference>
<comment type="caution">
    <text evidence="1">The sequence shown here is derived from an EMBL/GenBank/DDBJ whole genome shotgun (WGS) entry which is preliminary data.</text>
</comment>
<sequence length="55" mass="5828">MGGGGWVCEWVWAGFRDVDGAESEGGAQREDPDLATDLLSPGAALDLRVPAPRWS</sequence>
<reference evidence="2" key="1">
    <citation type="journal article" date="2019" name="Int. J. Syst. Evol. Microbiol.">
        <title>The Global Catalogue of Microorganisms (GCM) 10K type strain sequencing project: providing services to taxonomists for standard genome sequencing and annotation.</title>
        <authorList>
            <consortium name="The Broad Institute Genomics Platform"/>
            <consortium name="The Broad Institute Genome Sequencing Center for Infectious Disease"/>
            <person name="Wu L."/>
            <person name="Ma J."/>
        </authorList>
    </citation>
    <scope>NUCLEOTIDE SEQUENCE [LARGE SCALE GENOMIC DNA]</scope>
    <source>
        <strain evidence="2">JCM 17656</strain>
    </source>
</reference>
<name>A0ABP6X8P4_9ACTN</name>
<accession>A0ABP6X8P4</accession>